<evidence type="ECO:0000313" key="1">
    <source>
        <dbReference type="EMBL" id="OEG15447.1"/>
    </source>
</evidence>
<dbReference type="EMBL" id="MIKB01000015">
    <property type="protein sequence ID" value="OEG15447.1"/>
    <property type="molecule type" value="Genomic_DNA"/>
</dbReference>
<evidence type="ECO:0000313" key="2">
    <source>
        <dbReference type="Proteomes" id="UP000094764"/>
    </source>
</evidence>
<dbReference type="OrthoDB" id="1494879at2"/>
<gene>
    <name evidence="1" type="ORF">BCR23_08230</name>
</gene>
<reference evidence="2" key="1">
    <citation type="submission" date="2016-09" db="EMBL/GenBank/DDBJ databases">
        <authorList>
            <person name="Gulvik C.A."/>
        </authorList>
    </citation>
    <scope>NUCLEOTIDE SEQUENCE [LARGE SCALE GENOMIC DNA]</scope>
    <source>
        <strain evidence="2">LMG 26306</strain>
    </source>
</reference>
<dbReference type="STRING" id="903983.BCR23_08230"/>
<accession>A0A1E5GRX6</accession>
<keyword evidence="2" id="KW-1185">Reference proteome</keyword>
<dbReference type="RefSeq" id="WP_069635331.1">
    <property type="nucleotide sequence ID" value="NZ_JXKZ01000010.1"/>
</dbReference>
<protein>
    <recommendedName>
        <fullName evidence="3">PD(D/E)XK endonuclease domain-containing protein</fullName>
    </recommendedName>
</protein>
<comment type="caution">
    <text evidence="1">The sequence shown here is derived from an EMBL/GenBank/DDBJ whole genome shotgun (WGS) entry which is preliminary data.</text>
</comment>
<sequence>MEKLNFTEMSPRFKEHRNFLKLSSVLVDYGYMCSWLPVDDQGADFIAVHCKTNHVLKIQLKGRVSVERKYFGKDIYMAFPINDRKPLENWMIVPHDKLVKIFISASSWEKLGGRSSGRVPLKILNDVKKISIIEPVNLR</sequence>
<name>A0A1E5GRX6_9ENTE</name>
<organism evidence="1 2">
    <name type="scientific">Enterococcus quebecensis</name>
    <dbReference type="NCBI Taxonomy" id="903983"/>
    <lineage>
        <taxon>Bacteria</taxon>
        <taxon>Bacillati</taxon>
        <taxon>Bacillota</taxon>
        <taxon>Bacilli</taxon>
        <taxon>Lactobacillales</taxon>
        <taxon>Enterococcaceae</taxon>
        <taxon>Enterococcus</taxon>
    </lineage>
</organism>
<evidence type="ECO:0008006" key="3">
    <source>
        <dbReference type="Google" id="ProtNLM"/>
    </source>
</evidence>
<dbReference type="Proteomes" id="UP000094764">
    <property type="component" value="Unassembled WGS sequence"/>
</dbReference>
<proteinExistence type="predicted"/>
<dbReference type="AlphaFoldDB" id="A0A1E5GRX6"/>